<dbReference type="PROSITE" id="PS51318">
    <property type="entry name" value="TAT"/>
    <property type="match status" value="1"/>
</dbReference>
<dbReference type="EMBL" id="NXLX01000026">
    <property type="protein sequence ID" value="RDU71613.1"/>
    <property type="molecule type" value="Genomic_DNA"/>
</dbReference>
<evidence type="ECO:0000256" key="1">
    <source>
        <dbReference type="ARBA" id="ARBA00022505"/>
    </source>
</evidence>
<gene>
    <name evidence="2" type="ORF">CQA57_07565</name>
</gene>
<dbReference type="OrthoDB" id="5326236at2"/>
<name>A0A3D8J2I9_9HELI</name>
<proteinExistence type="predicted"/>
<accession>A0A3D8J2I9</accession>
<keyword evidence="1" id="KW-0500">Molybdenum</keyword>
<dbReference type="AlphaFoldDB" id="A0A3D8J2I9"/>
<dbReference type="InterPro" id="IPR006311">
    <property type="entry name" value="TAT_signal"/>
</dbReference>
<dbReference type="PROSITE" id="PS51257">
    <property type="entry name" value="PROKAR_LIPOPROTEIN"/>
    <property type="match status" value="1"/>
</dbReference>
<dbReference type="Proteomes" id="UP000256695">
    <property type="component" value="Unassembled WGS sequence"/>
</dbReference>
<keyword evidence="3" id="KW-1185">Reference proteome</keyword>
<comment type="caution">
    <text evidence="2">The sequence shown here is derived from an EMBL/GenBank/DDBJ whole genome shotgun (WGS) entry which is preliminary data.</text>
</comment>
<dbReference type="NCBIfam" id="TIGR01409">
    <property type="entry name" value="TAT_signal_seq"/>
    <property type="match status" value="1"/>
</dbReference>
<dbReference type="RefSeq" id="WP_115579633.1">
    <property type="nucleotide sequence ID" value="NZ_NXLX01000026.1"/>
</dbReference>
<protein>
    <recommendedName>
        <fullName evidence="4">Tat pathway signal protein</fullName>
    </recommendedName>
</protein>
<reference evidence="2 3" key="1">
    <citation type="submission" date="2018-04" db="EMBL/GenBank/DDBJ databases">
        <title>Novel Campyloabacter and Helicobacter Species and Strains.</title>
        <authorList>
            <person name="Mannion A.J."/>
            <person name="Shen Z."/>
            <person name="Fox J.G."/>
        </authorList>
    </citation>
    <scope>NUCLEOTIDE SEQUENCE [LARGE SCALE GENOMIC DNA]</scope>
    <source>
        <strain evidence="2 3">MIT 04-9362</strain>
    </source>
</reference>
<evidence type="ECO:0000313" key="3">
    <source>
        <dbReference type="Proteomes" id="UP000256695"/>
    </source>
</evidence>
<organism evidence="2 3">
    <name type="scientific">Helicobacter anseris</name>
    <dbReference type="NCBI Taxonomy" id="375926"/>
    <lineage>
        <taxon>Bacteria</taxon>
        <taxon>Pseudomonadati</taxon>
        <taxon>Campylobacterota</taxon>
        <taxon>Epsilonproteobacteria</taxon>
        <taxon>Campylobacterales</taxon>
        <taxon>Helicobacteraceae</taxon>
        <taxon>Helicobacter</taxon>
    </lineage>
</organism>
<evidence type="ECO:0008006" key="4">
    <source>
        <dbReference type="Google" id="ProtNLM"/>
    </source>
</evidence>
<sequence>MDVKNSRREFLKTTTKASVAVAVGGLALAGCKDNKQVGVLKGKSTKEEVLYTGNTEYWKTYYSVAK</sequence>
<evidence type="ECO:0000313" key="2">
    <source>
        <dbReference type="EMBL" id="RDU71613.1"/>
    </source>
</evidence>
<dbReference type="InterPro" id="IPR019546">
    <property type="entry name" value="TAT_signal_bac_arc"/>
</dbReference>